<evidence type="ECO:0000256" key="5">
    <source>
        <dbReference type="SAM" id="Phobius"/>
    </source>
</evidence>
<feature type="transmembrane region" description="Helical" evidence="5">
    <location>
        <begin position="20"/>
        <end position="38"/>
    </location>
</feature>
<dbReference type="PANTHER" id="PTHR28018:SF3">
    <property type="entry name" value="RESPIRATORY SUPERCOMPLEX FACTOR 2, MITOCHONDRIAL"/>
    <property type="match status" value="1"/>
</dbReference>
<evidence type="ECO:0000256" key="2">
    <source>
        <dbReference type="ARBA" id="ARBA00022692"/>
    </source>
</evidence>
<sequence length="229" mass="26302">MKLLTAEEIEANRYHTLMGGLQGLGAGLLISAVGFKYGPKKFPKFKPSAWPWSMKTALFITPPTLLSAICAEEASNKFDEITYGSGKESKEYLEDQVRWQKLSFKEKCLEGFSNNRYKIITGAWALSMWGSWELVNRDKIMSSAQKAVQARMYAQFITVALLLGSMMLSMYENKLHPNQRQLNEKRRWEKALQQAEIDQQLHEEGTEIVRKTGFVSNQDRKNAKIFKYD</sequence>
<dbReference type="PANTHER" id="PTHR28018">
    <property type="entry name" value="RESPIRATORY SUPERCOMPLEX FACTOR 2, MITOCHONDRIAL"/>
    <property type="match status" value="1"/>
</dbReference>
<evidence type="ECO:0000313" key="7">
    <source>
        <dbReference type="EMBL" id="EDO18785.1"/>
    </source>
</evidence>
<evidence type="ECO:0000259" key="6">
    <source>
        <dbReference type="PROSITE" id="PS51503"/>
    </source>
</evidence>
<gene>
    <name evidence="7" type="ORF">Kpol_1028p60</name>
</gene>
<keyword evidence="3 5" id="KW-1133">Transmembrane helix</keyword>
<accession>A7TG28</accession>
<dbReference type="AlphaFoldDB" id="A7TG28"/>
<keyword evidence="2 5" id="KW-0812">Transmembrane</keyword>
<dbReference type="Pfam" id="PF04588">
    <property type="entry name" value="HIG_1_N"/>
    <property type="match status" value="1"/>
</dbReference>
<keyword evidence="8" id="KW-1185">Reference proteome</keyword>
<reference evidence="7 8" key="1">
    <citation type="journal article" date="2007" name="Proc. Natl. Acad. Sci. U.S.A.">
        <title>Independent sorting-out of thousands of duplicated gene pairs in two yeast species descended from a whole-genome duplication.</title>
        <authorList>
            <person name="Scannell D.R."/>
            <person name="Frank A.C."/>
            <person name="Conant G.C."/>
            <person name="Byrne K.P."/>
            <person name="Woolfit M."/>
            <person name="Wolfe K.H."/>
        </authorList>
    </citation>
    <scope>NUCLEOTIDE SEQUENCE [LARGE SCALE GENOMIC DNA]</scope>
    <source>
        <strain evidence="8">ATCC 22028 / DSM 70294 / BCRC 21397 / CBS 2163 / NBRC 10782 / NRRL Y-8283 / UCD 57-17</strain>
    </source>
</reference>
<dbReference type="Proteomes" id="UP000000267">
    <property type="component" value="Unassembled WGS sequence"/>
</dbReference>
<proteinExistence type="predicted"/>
<protein>
    <recommendedName>
        <fullName evidence="6">HIG1 domain-containing protein</fullName>
    </recommendedName>
</protein>
<dbReference type="GO" id="GO:0098803">
    <property type="term" value="C:respiratory chain complex"/>
    <property type="evidence" value="ECO:0007669"/>
    <property type="project" value="EnsemblFungi"/>
</dbReference>
<dbReference type="FunCoup" id="A7TG28">
    <property type="interactions" value="91"/>
</dbReference>
<evidence type="ECO:0000313" key="8">
    <source>
        <dbReference type="Proteomes" id="UP000000267"/>
    </source>
</evidence>
<evidence type="ECO:0000256" key="1">
    <source>
        <dbReference type="ARBA" id="ARBA00004173"/>
    </source>
</evidence>
<dbReference type="STRING" id="436907.A7TG28"/>
<dbReference type="GO" id="GO:0033617">
    <property type="term" value="P:mitochondrial respiratory chain complex IV assembly"/>
    <property type="evidence" value="ECO:0007669"/>
    <property type="project" value="EnsemblFungi"/>
</dbReference>
<dbReference type="OrthoDB" id="1915122at2759"/>
<dbReference type="InterPro" id="IPR007667">
    <property type="entry name" value="Hypoxia_induced_domain"/>
</dbReference>
<dbReference type="eggNOG" id="ENOG502QT50">
    <property type="taxonomic scope" value="Eukaryota"/>
</dbReference>
<keyword evidence="4 5" id="KW-0472">Membrane</keyword>
<dbReference type="PhylomeDB" id="A7TG28"/>
<dbReference type="InterPro" id="IPR040153">
    <property type="entry name" value="Rcf2"/>
</dbReference>
<comment type="subcellular location">
    <subcellularLocation>
        <location evidence="1">Mitochondrion</location>
    </subcellularLocation>
</comment>
<name>A7TG28_VANPO</name>
<dbReference type="EMBL" id="DS480385">
    <property type="protein sequence ID" value="EDO18785.1"/>
    <property type="molecule type" value="Genomic_DNA"/>
</dbReference>
<dbReference type="PROSITE" id="PS51503">
    <property type="entry name" value="HIG1"/>
    <property type="match status" value="1"/>
</dbReference>
<dbReference type="RefSeq" id="XP_001646643.1">
    <property type="nucleotide sequence ID" value="XM_001646593.1"/>
</dbReference>
<dbReference type="GO" id="GO:0005743">
    <property type="term" value="C:mitochondrial inner membrane"/>
    <property type="evidence" value="ECO:0007669"/>
    <property type="project" value="EnsemblFungi"/>
</dbReference>
<dbReference type="GeneID" id="5547100"/>
<dbReference type="HOGENOM" id="CLU_079101_3_0_1"/>
<organism evidence="8">
    <name type="scientific">Vanderwaltozyma polyspora (strain ATCC 22028 / DSM 70294 / BCRC 21397 / CBS 2163 / NBRC 10782 / NRRL Y-8283 / UCD 57-17)</name>
    <name type="common">Kluyveromyces polysporus</name>
    <dbReference type="NCBI Taxonomy" id="436907"/>
    <lineage>
        <taxon>Eukaryota</taxon>
        <taxon>Fungi</taxon>
        <taxon>Dikarya</taxon>
        <taxon>Ascomycota</taxon>
        <taxon>Saccharomycotina</taxon>
        <taxon>Saccharomycetes</taxon>
        <taxon>Saccharomycetales</taxon>
        <taxon>Saccharomycetaceae</taxon>
        <taxon>Vanderwaltozyma</taxon>
    </lineage>
</organism>
<dbReference type="GO" id="GO:0031334">
    <property type="term" value="P:positive regulation of protein-containing complex assembly"/>
    <property type="evidence" value="ECO:0007669"/>
    <property type="project" value="EnsemblFungi"/>
</dbReference>
<evidence type="ECO:0000256" key="3">
    <source>
        <dbReference type="ARBA" id="ARBA00022989"/>
    </source>
</evidence>
<dbReference type="KEGG" id="vpo:Kpol_1028p60"/>
<dbReference type="InParanoid" id="A7TG28"/>
<dbReference type="OMA" id="KIITATW"/>
<evidence type="ECO:0000256" key="4">
    <source>
        <dbReference type="ARBA" id="ARBA00023136"/>
    </source>
</evidence>
<feature type="domain" description="HIG1" evidence="6">
    <location>
        <begin position="89"/>
        <end position="180"/>
    </location>
</feature>